<evidence type="ECO:0000259" key="1">
    <source>
        <dbReference type="Pfam" id="PF22150"/>
    </source>
</evidence>
<dbReference type="STRING" id="34103.SAMN05421778_10390"/>
<dbReference type="Proteomes" id="UP000026714">
    <property type="component" value="Unassembled WGS sequence"/>
</dbReference>
<protein>
    <recommendedName>
        <fullName evidence="1">Type IV pilin Tt1218-like domain-containing protein</fullName>
    </recommendedName>
</protein>
<dbReference type="InterPro" id="IPR013362">
    <property type="entry name" value="Pilus_4_PilV"/>
</dbReference>
<evidence type="ECO:0000313" key="2">
    <source>
        <dbReference type="EMBL" id="KDB53722.1"/>
    </source>
</evidence>
<feature type="domain" description="Type IV pilin Tt1218-like" evidence="1">
    <location>
        <begin position="31"/>
        <end position="101"/>
    </location>
</feature>
<dbReference type="RefSeq" id="WP_139330733.1">
    <property type="nucleotide sequence ID" value="NZ_AZRA01000017.1"/>
</dbReference>
<dbReference type="NCBIfam" id="TIGR02523">
    <property type="entry name" value="type_IV_pilV"/>
    <property type="match status" value="1"/>
</dbReference>
<evidence type="ECO:0000313" key="3">
    <source>
        <dbReference type="Proteomes" id="UP000026714"/>
    </source>
</evidence>
<dbReference type="InterPro" id="IPR054402">
    <property type="entry name" value="Tt1218-like_dom"/>
</dbReference>
<organism evidence="2 3">
    <name type="scientific">Sphaerotilus natans subsp. natans DSM 6575</name>
    <dbReference type="NCBI Taxonomy" id="1286631"/>
    <lineage>
        <taxon>Bacteria</taxon>
        <taxon>Pseudomonadati</taxon>
        <taxon>Pseudomonadota</taxon>
        <taxon>Betaproteobacteria</taxon>
        <taxon>Burkholderiales</taxon>
        <taxon>Sphaerotilaceae</taxon>
        <taxon>Sphaerotilus</taxon>
    </lineage>
</organism>
<gene>
    <name evidence="2" type="ORF">X805_07000</name>
</gene>
<sequence>MRRPRPQSGFAMTEALVTLVVLSLAALGHVALQLRSLGVQSGAAWMSQATVLASDAADRMRANPAGVAAGRYDALLAPAALSPACSLAAPCSDAQIAQRDFFRWRADLAALMPQGEGVICRDATPEDGSAAAPACDGSGTRLAVKIFWRERERTSRLVMVVQP</sequence>
<proteinExistence type="predicted"/>
<dbReference type="AlphaFoldDB" id="A0A059KQF8"/>
<name>A0A059KQF8_9BURK</name>
<accession>A0A059KQF8</accession>
<dbReference type="eggNOG" id="COG4967">
    <property type="taxonomic scope" value="Bacteria"/>
</dbReference>
<dbReference type="Pfam" id="PF22150">
    <property type="entry name" value="Tt1218-like"/>
    <property type="match status" value="1"/>
</dbReference>
<dbReference type="EMBL" id="AZRA01000017">
    <property type="protein sequence ID" value="KDB53722.1"/>
    <property type="molecule type" value="Genomic_DNA"/>
</dbReference>
<reference evidence="2 3" key="1">
    <citation type="journal article" date="2014" name="FEMS Microbiol. Ecol.">
        <title>Sphaerotilus natans encrusted with nanoball-shaped Fe(III) oxide minerals formed by nitrate-reducing mixotrophic Fe(II) oxidation.</title>
        <authorList>
            <person name="Park S."/>
            <person name="Kim D.H."/>
            <person name="Lee J.H."/>
            <person name="Hur H.G."/>
        </authorList>
    </citation>
    <scope>NUCLEOTIDE SEQUENCE [LARGE SCALE GENOMIC DNA]</scope>
    <source>
        <strain evidence="2 3">DSM 6575</strain>
    </source>
</reference>
<keyword evidence="3" id="KW-1185">Reference proteome</keyword>
<comment type="caution">
    <text evidence="2">The sequence shown here is derived from an EMBL/GenBank/DDBJ whole genome shotgun (WGS) entry which is preliminary data.</text>
</comment>